<dbReference type="InterPro" id="IPR015422">
    <property type="entry name" value="PyrdxlP-dep_Trfase_small"/>
</dbReference>
<dbReference type="InterPro" id="IPR002129">
    <property type="entry name" value="PyrdxlP-dep_de-COase"/>
</dbReference>
<evidence type="ECO:0000313" key="8">
    <source>
        <dbReference type="Proteomes" id="UP001230915"/>
    </source>
</evidence>
<comment type="caution">
    <text evidence="7">The sequence shown here is derived from an EMBL/GenBank/DDBJ whole genome shotgun (WGS) entry which is preliminary data.</text>
</comment>
<reference evidence="7 8" key="1">
    <citation type="submission" date="2023-08" db="EMBL/GenBank/DDBJ databases">
        <title>Mesonia sp. MT50, isolated from deep-sea sediment of the Mariana Trench.</title>
        <authorList>
            <person name="Fu H."/>
        </authorList>
    </citation>
    <scope>NUCLEOTIDE SEQUENCE [LARGE SCALE GENOMIC DNA]</scope>
    <source>
        <strain evidence="7 8">MT50</strain>
    </source>
</reference>
<dbReference type="Proteomes" id="UP001230915">
    <property type="component" value="Unassembled WGS sequence"/>
</dbReference>
<dbReference type="InterPro" id="IPR015424">
    <property type="entry name" value="PyrdxlP-dep_Trfase"/>
</dbReference>
<dbReference type="PANTHER" id="PTHR11999:SF70">
    <property type="entry name" value="MIP05841P"/>
    <property type="match status" value="1"/>
</dbReference>
<dbReference type="SUPFAM" id="SSF53383">
    <property type="entry name" value="PLP-dependent transferases"/>
    <property type="match status" value="1"/>
</dbReference>
<evidence type="ECO:0000256" key="4">
    <source>
        <dbReference type="ARBA" id="ARBA00022898"/>
    </source>
</evidence>
<protein>
    <submittedName>
        <fullName evidence="7">Aminotransferase class V-fold PLP-dependent enzyme</fullName>
    </submittedName>
</protein>
<gene>
    <name evidence="7" type="ORF">RBU60_04560</name>
</gene>
<dbReference type="PRINTS" id="PR00800">
    <property type="entry name" value="YHDCRBOXLASE"/>
</dbReference>
<evidence type="ECO:0000256" key="2">
    <source>
        <dbReference type="ARBA" id="ARBA00009533"/>
    </source>
</evidence>
<dbReference type="Gene3D" id="3.40.640.10">
    <property type="entry name" value="Type I PLP-dependent aspartate aminotransferase-like (Major domain)"/>
    <property type="match status" value="1"/>
</dbReference>
<dbReference type="InterPro" id="IPR010977">
    <property type="entry name" value="Aromatic_deC"/>
</dbReference>
<organism evidence="7 8">
    <name type="scientific">Mesonia profundi</name>
    <dbReference type="NCBI Taxonomy" id="3070998"/>
    <lineage>
        <taxon>Bacteria</taxon>
        <taxon>Pseudomonadati</taxon>
        <taxon>Bacteroidota</taxon>
        <taxon>Flavobacteriia</taxon>
        <taxon>Flavobacteriales</taxon>
        <taxon>Flavobacteriaceae</taxon>
        <taxon>Mesonia</taxon>
    </lineage>
</organism>
<keyword evidence="5 6" id="KW-0456">Lyase</keyword>
<name>A0ABU1A0P4_9FLAO</name>
<evidence type="ECO:0000256" key="3">
    <source>
        <dbReference type="ARBA" id="ARBA00022793"/>
    </source>
</evidence>
<dbReference type="EMBL" id="JAVHUL010000008">
    <property type="protein sequence ID" value="MDQ7916836.1"/>
    <property type="molecule type" value="Genomic_DNA"/>
</dbReference>
<dbReference type="GO" id="GO:0008483">
    <property type="term" value="F:transaminase activity"/>
    <property type="evidence" value="ECO:0007669"/>
    <property type="project" value="UniProtKB-KW"/>
</dbReference>
<evidence type="ECO:0000256" key="6">
    <source>
        <dbReference type="RuleBase" id="RU000382"/>
    </source>
</evidence>
<keyword evidence="7" id="KW-0808">Transferase</keyword>
<comment type="cofactor">
    <cofactor evidence="1 6">
        <name>pyridoxal 5'-phosphate</name>
        <dbReference type="ChEBI" id="CHEBI:597326"/>
    </cofactor>
</comment>
<keyword evidence="7" id="KW-0032">Aminotransferase</keyword>
<dbReference type="RefSeq" id="WP_308863499.1">
    <property type="nucleotide sequence ID" value="NZ_JAVHUL010000008.1"/>
</dbReference>
<evidence type="ECO:0000313" key="7">
    <source>
        <dbReference type="EMBL" id="MDQ7916836.1"/>
    </source>
</evidence>
<dbReference type="Gene3D" id="3.90.1150.10">
    <property type="entry name" value="Aspartate Aminotransferase, domain 1"/>
    <property type="match status" value="1"/>
</dbReference>
<proteinExistence type="inferred from homology"/>
<dbReference type="InterPro" id="IPR015421">
    <property type="entry name" value="PyrdxlP-dep_Trfase_major"/>
</dbReference>
<keyword evidence="3" id="KW-0210">Decarboxylase</keyword>
<evidence type="ECO:0000256" key="1">
    <source>
        <dbReference type="ARBA" id="ARBA00001933"/>
    </source>
</evidence>
<dbReference type="PANTHER" id="PTHR11999">
    <property type="entry name" value="GROUP II PYRIDOXAL-5-PHOSPHATE DECARBOXYLASE"/>
    <property type="match status" value="1"/>
</dbReference>
<dbReference type="InterPro" id="IPR021115">
    <property type="entry name" value="Pyridoxal-P_BS"/>
</dbReference>
<dbReference type="PROSITE" id="PS00392">
    <property type="entry name" value="DDC_GAD_HDC_YDC"/>
    <property type="match status" value="1"/>
</dbReference>
<comment type="similarity">
    <text evidence="2 6">Belongs to the group II decarboxylase family.</text>
</comment>
<keyword evidence="4 6" id="KW-0663">Pyridoxal phosphate</keyword>
<sequence length="462" mass="50817">MKSMHSIDISTVEMTLDIMKYAINRISNTSPDLGSPKKEEDLLAIVGETVTKDGIGGEKAFHMFRDVLAKATVPVDHPRHLAFVPAAPTKAAVLFDLVTSAASIHGAYWMTGGGGIFCENQAMKWLVSLTGLPEGAFGVFTSGGTAANLSAMIAAREAWREKEEENKAFKALLITSSGAHSSVKSMANVMDADIVIVDDDDEDRLTGKWLQNTIDNLGVIDRKRLFAVVATGGTTNAGIIDELDSVADVCKKENLWFHVDAAYGGGALAAPSVRDLFIGIERADSITIDPHKWMFSPYDCGAVIYKDIELAKNAHSQKGAYLDIFKDEGAQGFNPSDYQIQLTRRLRGLPLWFSLAMHGTQKYTEAIERGLELAQNAAKQIEAAPHLELVREPSLSCVLFRRKGWSPDDYRDWTYENHKAGLALVTPTKWTKNEHSETISRFCFINPDTDEEDIKEILASME</sequence>
<accession>A0ABU1A0P4</accession>
<evidence type="ECO:0000256" key="5">
    <source>
        <dbReference type="ARBA" id="ARBA00023239"/>
    </source>
</evidence>
<dbReference type="Pfam" id="PF00282">
    <property type="entry name" value="Pyridoxal_deC"/>
    <property type="match status" value="1"/>
</dbReference>
<keyword evidence="8" id="KW-1185">Reference proteome</keyword>